<accession>A0A1Z1M777</accession>
<keyword evidence="2" id="KW-0934">Plastid</keyword>
<keyword evidence="1" id="KW-1133">Transmembrane helix</keyword>
<keyword evidence="2" id="KW-0150">Chloroplast</keyword>
<dbReference type="RefSeq" id="YP_009393277.1">
    <property type="nucleotide sequence ID" value="NC_035267.1"/>
</dbReference>
<reference evidence="2" key="1">
    <citation type="journal article" date="2017" name="J. Phycol.">
        <title>Analysis of chloroplast genomes and a supermatrix inform reclassification of the Rhodomelaceae (Rhodophyta).</title>
        <authorList>
            <person name="Diaz-Tapia P."/>
            <person name="Maggs C.A."/>
            <person name="West J.A."/>
            <person name="Verbruggen H."/>
        </authorList>
    </citation>
    <scope>NUCLEOTIDE SEQUENCE</scope>
    <source>
        <strain evidence="2">JW3780</strain>
    </source>
</reference>
<keyword evidence="1" id="KW-0472">Membrane</keyword>
<dbReference type="AlphaFoldDB" id="A0A1Z1M777"/>
<protein>
    <recommendedName>
        <fullName evidence="3">DUF4346 domain-containing protein</fullName>
    </recommendedName>
</protein>
<dbReference type="GeneID" id="33354944"/>
<organism evidence="2">
    <name type="scientific">Symphyocladiella dendroidea</name>
    <dbReference type="NCBI Taxonomy" id="2506487"/>
    <lineage>
        <taxon>Eukaryota</taxon>
        <taxon>Rhodophyta</taxon>
        <taxon>Florideophyceae</taxon>
        <taxon>Rhodymeniophycidae</taxon>
        <taxon>Ceramiales</taxon>
        <taxon>Rhodomelaceae</taxon>
        <taxon>Pterosiphonieae</taxon>
        <taxon>Symphyocladiella</taxon>
    </lineage>
</organism>
<evidence type="ECO:0000313" key="2">
    <source>
        <dbReference type="EMBL" id="ARW61839.1"/>
    </source>
</evidence>
<dbReference type="EMBL" id="MF101420">
    <property type="protein sequence ID" value="ARW61839.1"/>
    <property type="molecule type" value="Genomic_DNA"/>
</dbReference>
<proteinExistence type="predicted"/>
<gene>
    <name evidence="2" type="primary">ConsOrf2</name>
</gene>
<geneLocation type="chloroplast" evidence="2"/>
<keyword evidence="1" id="KW-0812">Transmembrane</keyword>
<sequence>MDNSHVIVRIFNQEKIEVYYFHGISHYTYNYPVCFTVFFSSINQMFTLLSIFVNIQHLCTYHKLYIGKEVFKANLSINLQQLYIQS</sequence>
<evidence type="ECO:0008006" key="3">
    <source>
        <dbReference type="Google" id="ProtNLM"/>
    </source>
</evidence>
<evidence type="ECO:0000256" key="1">
    <source>
        <dbReference type="SAM" id="Phobius"/>
    </source>
</evidence>
<name>A0A1Z1M777_9FLOR</name>
<feature type="transmembrane region" description="Helical" evidence="1">
    <location>
        <begin position="29"/>
        <end position="53"/>
    </location>
</feature>